<protein>
    <recommendedName>
        <fullName evidence="2">histidine kinase</fullName>
        <ecNumber evidence="2">2.7.13.3</ecNumber>
    </recommendedName>
</protein>
<feature type="modified residue" description="4-aspartylphosphate" evidence="5">
    <location>
        <position position="54"/>
    </location>
</feature>
<dbReference type="Gene3D" id="3.30.565.10">
    <property type="entry name" value="Histidine kinase-like ATPase, C-terminal domain"/>
    <property type="match status" value="1"/>
</dbReference>
<evidence type="ECO:0000313" key="10">
    <source>
        <dbReference type="Proteomes" id="UP000737171"/>
    </source>
</evidence>
<dbReference type="Pfam" id="PF02518">
    <property type="entry name" value="HATPase_c"/>
    <property type="match status" value="1"/>
</dbReference>
<feature type="domain" description="Response regulatory" evidence="8">
    <location>
        <begin position="683"/>
        <end position="798"/>
    </location>
</feature>
<evidence type="ECO:0000256" key="1">
    <source>
        <dbReference type="ARBA" id="ARBA00000085"/>
    </source>
</evidence>
<feature type="domain" description="Response regulatory" evidence="8">
    <location>
        <begin position="133"/>
        <end position="249"/>
    </location>
</feature>
<feature type="domain" description="Response regulatory" evidence="8">
    <location>
        <begin position="820"/>
        <end position="937"/>
    </location>
</feature>
<dbReference type="PROSITE" id="PS50110">
    <property type="entry name" value="RESPONSE_REGULATORY"/>
    <property type="match status" value="5"/>
</dbReference>
<dbReference type="PANTHER" id="PTHR45339">
    <property type="entry name" value="HYBRID SIGNAL TRANSDUCTION HISTIDINE KINASE J"/>
    <property type="match status" value="1"/>
</dbReference>
<dbReference type="InterPro" id="IPR036890">
    <property type="entry name" value="HATPase_C_sf"/>
</dbReference>
<feature type="domain" description="Histidine kinase" evidence="7">
    <location>
        <begin position="441"/>
        <end position="662"/>
    </location>
</feature>
<dbReference type="PROSITE" id="PS50109">
    <property type="entry name" value="HIS_KIN"/>
    <property type="match status" value="1"/>
</dbReference>
<feature type="modified residue" description="4-aspartylphosphate" evidence="5">
    <location>
        <position position="733"/>
    </location>
</feature>
<name>A0ABX2EHM2_9BURK</name>
<keyword evidence="3 5" id="KW-0597">Phosphoprotein</keyword>
<dbReference type="Gene3D" id="3.40.50.2300">
    <property type="match status" value="5"/>
</dbReference>
<evidence type="ECO:0000256" key="6">
    <source>
        <dbReference type="SAM" id="Coils"/>
    </source>
</evidence>
<dbReference type="Proteomes" id="UP000737171">
    <property type="component" value="Unassembled WGS sequence"/>
</dbReference>
<evidence type="ECO:0000256" key="3">
    <source>
        <dbReference type="ARBA" id="ARBA00022553"/>
    </source>
</evidence>
<dbReference type="SMART" id="SM00448">
    <property type="entry name" value="REC"/>
    <property type="match status" value="5"/>
</dbReference>
<accession>A0ABX2EHM2</accession>
<feature type="modified residue" description="4-aspartylphosphate" evidence="5">
    <location>
        <position position="182"/>
    </location>
</feature>
<proteinExistence type="predicted"/>
<evidence type="ECO:0000256" key="2">
    <source>
        <dbReference type="ARBA" id="ARBA00012438"/>
    </source>
</evidence>
<evidence type="ECO:0000256" key="5">
    <source>
        <dbReference type="PROSITE-ProRule" id="PRU00169"/>
    </source>
</evidence>
<dbReference type="SUPFAM" id="SSF55874">
    <property type="entry name" value="ATPase domain of HSP90 chaperone/DNA topoisomerase II/histidine kinase"/>
    <property type="match status" value="1"/>
</dbReference>
<dbReference type="PRINTS" id="PR00344">
    <property type="entry name" value="BCTRLSENSOR"/>
</dbReference>
<dbReference type="InterPro" id="IPR004358">
    <property type="entry name" value="Sig_transdc_His_kin-like_C"/>
</dbReference>
<dbReference type="InterPro" id="IPR001789">
    <property type="entry name" value="Sig_transdc_resp-reg_receiver"/>
</dbReference>
<keyword evidence="10" id="KW-1185">Reference proteome</keyword>
<feature type="domain" description="Response regulatory" evidence="8">
    <location>
        <begin position="5"/>
        <end position="121"/>
    </location>
</feature>
<dbReference type="InterPro" id="IPR011006">
    <property type="entry name" value="CheY-like_superfamily"/>
</dbReference>
<dbReference type="PANTHER" id="PTHR45339:SF1">
    <property type="entry name" value="HYBRID SIGNAL TRANSDUCTION HISTIDINE KINASE J"/>
    <property type="match status" value="1"/>
</dbReference>
<comment type="caution">
    <text evidence="9">The sequence shown here is derived from an EMBL/GenBank/DDBJ whole genome shotgun (WGS) entry which is preliminary data.</text>
</comment>
<feature type="domain" description="Response regulatory" evidence="8">
    <location>
        <begin position="269"/>
        <end position="385"/>
    </location>
</feature>
<keyword evidence="4" id="KW-0902">Two-component regulatory system</keyword>
<comment type="catalytic activity">
    <reaction evidence="1">
        <text>ATP + protein L-histidine = ADP + protein N-phospho-L-histidine.</text>
        <dbReference type="EC" id="2.7.13.3"/>
    </reaction>
</comment>
<evidence type="ECO:0000313" key="9">
    <source>
        <dbReference type="EMBL" id="NRF68127.1"/>
    </source>
</evidence>
<evidence type="ECO:0000259" key="7">
    <source>
        <dbReference type="PROSITE" id="PS50109"/>
    </source>
</evidence>
<dbReference type="Pfam" id="PF00072">
    <property type="entry name" value="Response_reg"/>
    <property type="match status" value="5"/>
</dbReference>
<dbReference type="InterPro" id="IPR036097">
    <property type="entry name" value="HisK_dim/P_sf"/>
</dbReference>
<dbReference type="Pfam" id="PF00512">
    <property type="entry name" value="HisKA"/>
    <property type="match status" value="1"/>
</dbReference>
<dbReference type="SUPFAM" id="SSF52172">
    <property type="entry name" value="CheY-like"/>
    <property type="match status" value="5"/>
</dbReference>
<dbReference type="Gene3D" id="1.10.287.130">
    <property type="match status" value="1"/>
</dbReference>
<dbReference type="EC" id="2.7.13.3" evidence="2"/>
<evidence type="ECO:0000256" key="4">
    <source>
        <dbReference type="ARBA" id="ARBA00023012"/>
    </source>
</evidence>
<keyword evidence="6" id="KW-0175">Coiled coil</keyword>
<dbReference type="InterPro" id="IPR005467">
    <property type="entry name" value="His_kinase_dom"/>
</dbReference>
<gene>
    <name evidence="9" type="ORF">HLB44_14130</name>
</gene>
<organism evidence="9 10">
    <name type="scientific">Pseudaquabacterium terrae</name>
    <dbReference type="NCBI Taxonomy" id="2732868"/>
    <lineage>
        <taxon>Bacteria</taxon>
        <taxon>Pseudomonadati</taxon>
        <taxon>Pseudomonadota</taxon>
        <taxon>Betaproteobacteria</taxon>
        <taxon>Burkholderiales</taxon>
        <taxon>Sphaerotilaceae</taxon>
        <taxon>Pseudaquabacterium</taxon>
    </lineage>
</organism>
<dbReference type="SMART" id="SM00388">
    <property type="entry name" value="HisKA"/>
    <property type="match status" value="1"/>
</dbReference>
<dbReference type="InterPro" id="IPR003661">
    <property type="entry name" value="HisK_dim/P_dom"/>
</dbReference>
<feature type="coiled-coil region" evidence="6">
    <location>
        <begin position="380"/>
        <end position="437"/>
    </location>
</feature>
<feature type="modified residue" description="4-aspartylphosphate" evidence="5">
    <location>
        <position position="318"/>
    </location>
</feature>
<dbReference type="InterPro" id="IPR003594">
    <property type="entry name" value="HATPase_dom"/>
</dbReference>
<dbReference type="CDD" id="cd16922">
    <property type="entry name" value="HATPase_EvgS-ArcB-TorS-like"/>
    <property type="match status" value="1"/>
</dbReference>
<dbReference type="EMBL" id="JABRWJ010000004">
    <property type="protein sequence ID" value="NRF68127.1"/>
    <property type="molecule type" value="Genomic_DNA"/>
</dbReference>
<dbReference type="CDD" id="cd00082">
    <property type="entry name" value="HisKA"/>
    <property type="match status" value="1"/>
</dbReference>
<reference evidence="9 10" key="1">
    <citation type="submission" date="2020-05" db="EMBL/GenBank/DDBJ databases">
        <title>Aquincola sp. isolate from soil.</title>
        <authorList>
            <person name="Han J."/>
            <person name="Kim D.-U."/>
        </authorList>
    </citation>
    <scope>NUCLEOTIDE SEQUENCE [LARGE SCALE GENOMIC DNA]</scope>
    <source>
        <strain evidence="9 10">S2</strain>
    </source>
</reference>
<feature type="modified residue" description="4-aspartylphosphate" evidence="5">
    <location>
        <position position="869"/>
    </location>
</feature>
<sequence>MPNPSALIVDDSLTVRMDLVEGFEAAGFRVTGCADLASARAALAAAPADVVVLDLLLPDGDGIELLRELRADPARAAAVVLMLSSEAEVADRVRGLRTGADEYVGKPYDRPAVVARAQQLLRSRRGVAAAQPPVLLIDDSATFREALAQALTEAGHVVATAASGEEGLRMAAATRPGALIVDSRLPGVDGTTVIRRVRLDAALRDLPCLLLTGSEERSAELLALDAGADAFARKDEPLDVVLARLAALLRSAADSRAARAPAPPGGSQRVLAVDDSATYRQELTAQLRAEGYDVVAARSGEEALELLAVQPVDCILMDLVMPGLDGRETCRRIKAAPGVRDIPLIMLTGHEDGRSLIESLAAGADDYIQKSADFVVLAARVRAQVRRKQFEDENRRIREQLLHERHEAARARAAHEAAEARAALADELERATQAKSQFLATMSHEIRTPLNAIIGMAGLLADSPLNLEQREFANVIRASGDHLLTVINDILDFSQLESGRLPLERLPFEAEALVEQSLDLVAARAREKGIELTYELAPGLPRRLLGDAGRLRQILVNYLSNAVKFSERGEVVVRLDGQRCADGRLQLHGAVRDTGIGIPRERFERLFQSFSQVDASTRREYGGSGLGLAICKRLAELMDGQVWADSEPGRGSTFHFSVLLAPPPDEAAADAAAGAAPALAGLHAWIVDDNDTNRQILRRQLEQWGLVVRDTGRPEQALQWALQGDRADVAVLDFQMPGLDGRQLAQALHLQRGAALKQVLLTSGRPLSDADARAAGLQAQLSKPVKHASLRATLEALLRPAPAAPASAVLPPAVPGAALHVLVAEDNPINAQVLAYVLDEMGHRFEVVASGGEAIAALRRQRFDVVLMDVQMPGMDGIEATRRIHAEWPAGQRPPIYALTAGVMDHEQRACREAGMDGFLVKPLERDQLEALFNRLLKTR</sequence>
<evidence type="ECO:0000259" key="8">
    <source>
        <dbReference type="PROSITE" id="PS50110"/>
    </source>
</evidence>
<dbReference type="SUPFAM" id="SSF47384">
    <property type="entry name" value="Homodimeric domain of signal transducing histidine kinase"/>
    <property type="match status" value="1"/>
</dbReference>
<dbReference type="CDD" id="cd17546">
    <property type="entry name" value="REC_hyHK_CKI1_RcsC-like"/>
    <property type="match status" value="1"/>
</dbReference>
<dbReference type="RefSeq" id="WP_173123492.1">
    <property type="nucleotide sequence ID" value="NZ_JABRWJ010000004.1"/>
</dbReference>
<dbReference type="SMART" id="SM00387">
    <property type="entry name" value="HATPase_c"/>
    <property type="match status" value="1"/>
</dbReference>